<gene>
    <name evidence="2" type="ORF">E2C01_047526</name>
</gene>
<feature type="region of interest" description="Disordered" evidence="1">
    <location>
        <begin position="1"/>
        <end position="24"/>
    </location>
</feature>
<sequence length="80" mass="8601">MLRFAGDSDGGRQMASLLSVPSPIPTWHPPSAGPTLLHSKPLDMWIPSGVHLPDFTATVHHLPPTGTVHNLPRGLRPLLT</sequence>
<dbReference type="Proteomes" id="UP000324222">
    <property type="component" value="Unassembled WGS sequence"/>
</dbReference>
<name>A0A5B7G949_PORTR</name>
<protein>
    <submittedName>
        <fullName evidence="2">Uncharacterized protein</fullName>
    </submittedName>
</protein>
<evidence type="ECO:0000256" key="1">
    <source>
        <dbReference type="SAM" id="MobiDB-lite"/>
    </source>
</evidence>
<reference evidence="2 3" key="1">
    <citation type="submission" date="2019-05" db="EMBL/GenBank/DDBJ databases">
        <title>Another draft genome of Portunus trituberculatus and its Hox gene families provides insights of decapod evolution.</title>
        <authorList>
            <person name="Jeong J.-H."/>
            <person name="Song I."/>
            <person name="Kim S."/>
            <person name="Choi T."/>
            <person name="Kim D."/>
            <person name="Ryu S."/>
            <person name="Kim W."/>
        </authorList>
    </citation>
    <scope>NUCLEOTIDE SEQUENCE [LARGE SCALE GENOMIC DNA]</scope>
    <source>
        <tissue evidence="2">Muscle</tissue>
    </source>
</reference>
<proteinExistence type="predicted"/>
<evidence type="ECO:0000313" key="3">
    <source>
        <dbReference type="Proteomes" id="UP000324222"/>
    </source>
</evidence>
<dbReference type="EMBL" id="VSRR010011769">
    <property type="protein sequence ID" value="MPC53628.1"/>
    <property type="molecule type" value="Genomic_DNA"/>
</dbReference>
<keyword evidence="3" id="KW-1185">Reference proteome</keyword>
<evidence type="ECO:0000313" key="2">
    <source>
        <dbReference type="EMBL" id="MPC53628.1"/>
    </source>
</evidence>
<comment type="caution">
    <text evidence="2">The sequence shown here is derived from an EMBL/GenBank/DDBJ whole genome shotgun (WGS) entry which is preliminary data.</text>
</comment>
<organism evidence="2 3">
    <name type="scientific">Portunus trituberculatus</name>
    <name type="common">Swimming crab</name>
    <name type="synonym">Neptunus trituberculatus</name>
    <dbReference type="NCBI Taxonomy" id="210409"/>
    <lineage>
        <taxon>Eukaryota</taxon>
        <taxon>Metazoa</taxon>
        <taxon>Ecdysozoa</taxon>
        <taxon>Arthropoda</taxon>
        <taxon>Crustacea</taxon>
        <taxon>Multicrustacea</taxon>
        <taxon>Malacostraca</taxon>
        <taxon>Eumalacostraca</taxon>
        <taxon>Eucarida</taxon>
        <taxon>Decapoda</taxon>
        <taxon>Pleocyemata</taxon>
        <taxon>Brachyura</taxon>
        <taxon>Eubrachyura</taxon>
        <taxon>Portunoidea</taxon>
        <taxon>Portunidae</taxon>
        <taxon>Portuninae</taxon>
        <taxon>Portunus</taxon>
    </lineage>
</organism>
<dbReference type="AlphaFoldDB" id="A0A5B7G949"/>
<accession>A0A5B7G949</accession>